<sequence length="264" mass="30228">RREGIDLVLTGSIESSGKGYTIKTWTLYPTKSEKITEVFQEITEKSEVLKETYKLANQLASKLGGVKLRYKSHITTTSLEAMNAYSKAYSLEHLGKEQEAIQEYLRAIQEDPRFGKAYHNLAVVYYNIGQIQKAIESFEMAMAQLDRMTEKEMNAIRSSYYLLIGNYKRAIESISAQLKYDPLRRANLALAYFFTRDMKKAVEEGKRALELAPKEVYPRYNLVWYAMGAGDFELADKEARTLLNQNPEFADGYVCFALLELIQG</sequence>
<keyword evidence="1" id="KW-0677">Repeat</keyword>
<comment type="caution">
    <text evidence="3">The sequence shown here is derived from an EMBL/GenBank/DDBJ whole genome shotgun (WGS) entry which is preliminary data.</text>
</comment>
<keyword evidence="2" id="KW-0802">TPR repeat</keyword>
<dbReference type="AlphaFoldDB" id="X1TUJ7"/>
<gene>
    <name evidence="3" type="ORF">S12H4_40208</name>
</gene>
<evidence type="ECO:0000313" key="3">
    <source>
        <dbReference type="EMBL" id="GAI91240.1"/>
    </source>
</evidence>
<dbReference type="InterPro" id="IPR019734">
    <property type="entry name" value="TPR_rpt"/>
</dbReference>
<reference evidence="3" key="1">
    <citation type="journal article" date="2014" name="Front. Microbiol.">
        <title>High frequency of phylogenetically diverse reductive dehalogenase-homologous genes in deep subseafloor sedimentary metagenomes.</title>
        <authorList>
            <person name="Kawai M."/>
            <person name="Futagami T."/>
            <person name="Toyoda A."/>
            <person name="Takaki Y."/>
            <person name="Nishi S."/>
            <person name="Hori S."/>
            <person name="Arai W."/>
            <person name="Tsubouchi T."/>
            <person name="Morono Y."/>
            <person name="Uchiyama I."/>
            <person name="Ito T."/>
            <person name="Fujiyama A."/>
            <person name="Inagaki F."/>
            <person name="Takami H."/>
        </authorList>
    </citation>
    <scope>NUCLEOTIDE SEQUENCE</scope>
    <source>
        <strain evidence="3">Expedition CK06-06</strain>
    </source>
</reference>
<dbReference type="Gene3D" id="1.25.40.10">
    <property type="entry name" value="Tetratricopeptide repeat domain"/>
    <property type="match status" value="2"/>
</dbReference>
<protein>
    <submittedName>
        <fullName evidence="3">Uncharacterized protein</fullName>
    </submittedName>
</protein>
<dbReference type="SMART" id="SM00028">
    <property type="entry name" value="TPR"/>
    <property type="match status" value="3"/>
</dbReference>
<dbReference type="InterPro" id="IPR011990">
    <property type="entry name" value="TPR-like_helical_dom_sf"/>
</dbReference>
<name>X1TUJ7_9ZZZZ</name>
<dbReference type="Pfam" id="PF13431">
    <property type="entry name" value="TPR_17"/>
    <property type="match status" value="1"/>
</dbReference>
<dbReference type="Pfam" id="PF13181">
    <property type="entry name" value="TPR_8"/>
    <property type="match status" value="1"/>
</dbReference>
<organism evidence="3">
    <name type="scientific">marine sediment metagenome</name>
    <dbReference type="NCBI Taxonomy" id="412755"/>
    <lineage>
        <taxon>unclassified sequences</taxon>
        <taxon>metagenomes</taxon>
        <taxon>ecological metagenomes</taxon>
    </lineage>
</organism>
<evidence type="ECO:0000256" key="1">
    <source>
        <dbReference type="ARBA" id="ARBA00022737"/>
    </source>
</evidence>
<dbReference type="EMBL" id="BARW01024386">
    <property type="protein sequence ID" value="GAI91240.1"/>
    <property type="molecule type" value="Genomic_DNA"/>
</dbReference>
<dbReference type="InterPro" id="IPR050498">
    <property type="entry name" value="Ycf3"/>
</dbReference>
<feature type="non-terminal residue" evidence="3">
    <location>
        <position position="1"/>
    </location>
</feature>
<feature type="non-terminal residue" evidence="3">
    <location>
        <position position="264"/>
    </location>
</feature>
<dbReference type="PANTHER" id="PTHR44858:SF1">
    <property type="entry name" value="UDP-N-ACETYLGLUCOSAMINE--PEPTIDE N-ACETYLGLUCOSAMINYLTRANSFERASE SPINDLY-RELATED"/>
    <property type="match status" value="1"/>
</dbReference>
<evidence type="ECO:0000256" key="2">
    <source>
        <dbReference type="ARBA" id="ARBA00022803"/>
    </source>
</evidence>
<dbReference type="PANTHER" id="PTHR44858">
    <property type="entry name" value="TETRATRICOPEPTIDE REPEAT PROTEIN 6"/>
    <property type="match status" value="1"/>
</dbReference>
<accession>X1TUJ7</accession>
<proteinExistence type="predicted"/>
<dbReference type="SUPFAM" id="SSF81901">
    <property type="entry name" value="HCP-like"/>
    <property type="match status" value="1"/>
</dbReference>
<dbReference type="PROSITE" id="PS50005">
    <property type="entry name" value="TPR"/>
    <property type="match status" value="2"/>
</dbReference>